<dbReference type="GO" id="GO:0005737">
    <property type="term" value="C:cytoplasm"/>
    <property type="evidence" value="ECO:0007669"/>
    <property type="project" value="TreeGrafter"/>
</dbReference>
<evidence type="ECO:0000256" key="1">
    <source>
        <dbReference type="ARBA" id="ARBA00023186"/>
    </source>
</evidence>
<dbReference type="AlphaFoldDB" id="A0A2P5WIG3"/>
<dbReference type="SUPFAM" id="SSF46579">
    <property type="entry name" value="Prefoldin"/>
    <property type="match status" value="1"/>
</dbReference>
<dbReference type="GO" id="GO:0044183">
    <property type="term" value="F:protein folding chaperone"/>
    <property type="evidence" value="ECO:0007669"/>
    <property type="project" value="TreeGrafter"/>
</dbReference>
<reference evidence="2 3" key="1">
    <citation type="submission" date="2015-01" db="EMBL/GenBank/DDBJ databases">
        <title>Genome of allotetraploid Gossypium barbadense reveals genomic plasticity and fiber elongation in cotton evolution.</title>
        <authorList>
            <person name="Chen X."/>
            <person name="Liu X."/>
            <person name="Zhao B."/>
            <person name="Zheng H."/>
            <person name="Hu Y."/>
            <person name="Lu G."/>
            <person name="Yang C."/>
            <person name="Chen J."/>
            <person name="Shan C."/>
            <person name="Zhang L."/>
            <person name="Zhou Y."/>
            <person name="Wang L."/>
            <person name="Guo W."/>
            <person name="Bai Y."/>
            <person name="Ruan J."/>
            <person name="Shangguan X."/>
            <person name="Mao Y."/>
            <person name="Jiang J."/>
            <person name="Zhu Y."/>
            <person name="Lei J."/>
            <person name="Kang H."/>
            <person name="Chen S."/>
            <person name="He X."/>
            <person name="Wang R."/>
            <person name="Wang Y."/>
            <person name="Chen J."/>
            <person name="Wang L."/>
            <person name="Yu S."/>
            <person name="Wang B."/>
            <person name="Wei J."/>
            <person name="Song S."/>
            <person name="Lu X."/>
            <person name="Gao Z."/>
            <person name="Gu W."/>
            <person name="Deng X."/>
            <person name="Ma D."/>
            <person name="Wang S."/>
            <person name="Liang W."/>
            <person name="Fang L."/>
            <person name="Cai C."/>
            <person name="Zhu X."/>
            <person name="Zhou B."/>
            <person name="Zhang Y."/>
            <person name="Chen Z."/>
            <person name="Xu S."/>
            <person name="Zhu R."/>
            <person name="Wang S."/>
            <person name="Zhang T."/>
            <person name="Zhao G."/>
        </authorList>
    </citation>
    <scope>NUCLEOTIDE SEQUENCE [LARGE SCALE GENOMIC DNA]</scope>
    <source>
        <strain evidence="3">cv. Xinhai21</strain>
        <tissue evidence="2">Leaf</tissue>
    </source>
</reference>
<protein>
    <submittedName>
        <fullName evidence="2">Uncharacterized protein</fullName>
    </submittedName>
</protein>
<dbReference type="PANTHER" id="PTHR20903">
    <property type="entry name" value="PREFOLDIN SUBUNIT 1-RELATED"/>
    <property type="match status" value="1"/>
</dbReference>
<dbReference type="Proteomes" id="UP000239757">
    <property type="component" value="Unassembled WGS sequence"/>
</dbReference>
<evidence type="ECO:0000313" key="2">
    <source>
        <dbReference type="EMBL" id="PPR90887.1"/>
    </source>
</evidence>
<evidence type="ECO:0000313" key="3">
    <source>
        <dbReference type="Proteomes" id="UP000239757"/>
    </source>
</evidence>
<keyword evidence="1" id="KW-0143">Chaperone</keyword>
<dbReference type="GO" id="GO:0051082">
    <property type="term" value="F:unfolded protein binding"/>
    <property type="evidence" value="ECO:0007669"/>
    <property type="project" value="TreeGrafter"/>
</dbReference>
<gene>
    <name evidence="2" type="ORF">GOBAR_AA29790</name>
</gene>
<organism evidence="2 3">
    <name type="scientific">Gossypium barbadense</name>
    <name type="common">Sea Island cotton</name>
    <name type="synonym">Hibiscus barbadensis</name>
    <dbReference type="NCBI Taxonomy" id="3634"/>
    <lineage>
        <taxon>Eukaryota</taxon>
        <taxon>Viridiplantae</taxon>
        <taxon>Streptophyta</taxon>
        <taxon>Embryophyta</taxon>
        <taxon>Tracheophyta</taxon>
        <taxon>Spermatophyta</taxon>
        <taxon>Magnoliopsida</taxon>
        <taxon>eudicotyledons</taxon>
        <taxon>Gunneridae</taxon>
        <taxon>Pentapetalae</taxon>
        <taxon>rosids</taxon>
        <taxon>malvids</taxon>
        <taxon>Malvales</taxon>
        <taxon>Malvaceae</taxon>
        <taxon>Malvoideae</taxon>
        <taxon>Gossypium</taxon>
    </lineage>
</organism>
<dbReference type="OrthoDB" id="5242628at2759"/>
<name>A0A2P5WIG3_GOSBA</name>
<accession>A0A2P5WIG3</accession>
<sequence length="67" mass="7819">MRTKEGEKKRAFLTLEELNQLPDDTNTYKSISSKEYMEKQLAEVENNLRELLQQDPGLARQIMSMSV</sequence>
<dbReference type="PANTHER" id="PTHR20903:SF0">
    <property type="entry name" value="PREFOLDIN SUBUNIT 1"/>
    <property type="match status" value="1"/>
</dbReference>
<proteinExistence type="predicted"/>
<dbReference type="EMBL" id="KZ667481">
    <property type="protein sequence ID" value="PPR90887.1"/>
    <property type="molecule type" value="Genomic_DNA"/>
</dbReference>